<evidence type="ECO:0000313" key="2">
    <source>
        <dbReference type="EMBL" id="MBN7817792.1"/>
    </source>
</evidence>
<dbReference type="RefSeq" id="WP_206588459.1">
    <property type="nucleotide sequence ID" value="NZ_JAFKCU010000007.1"/>
</dbReference>
<gene>
    <name evidence="2" type="ORF">J0A69_20280</name>
</gene>
<comment type="caution">
    <text evidence="2">The sequence shown here is derived from an EMBL/GenBank/DDBJ whole genome shotgun (WGS) entry which is preliminary data.</text>
</comment>
<organism evidence="2 3">
    <name type="scientific">Algoriphagus pacificus</name>
    <dbReference type="NCBI Taxonomy" id="2811234"/>
    <lineage>
        <taxon>Bacteria</taxon>
        <taxon>Pseudomonadati</taxon>
        <taxon>Bacteroidota</taxon>
        <taxon>Cytophagia</taxon>
        <taxon>Cytophagales</taxon>
        <taxon>Cyclobacteriaceae</taxon>
        <taxon>Algoriphagus</taxon>
    </lineage>
</organism>
<evidence type="ECO:0000313" key="3">
    <source>
        <dbReference type="Proteomes" id="UP000664480"/>
    </source>
</evidence>
<evidence type="ECO:0008006" key="4">
    <source>
        <dbReference type="Google" id="ProtNLM"/>
    </source>
</evidence>
<evidence type="ECO:0000256" key="1">
    <source>
        <dbReference type="SAM" id="SignalP"/>
    </source>
</evidence>
<keyword evidence="1" id="KW-0732">Signal</keyword>
<keyword evidence="3" id="KW-1185">Reference proteome</keyword>
<dbReference type="Proteomes" id="UP000664480">
    <property type="component" value="Unassembled WGS sequence"/>
</dbReference>
<name>A0ABS3CL43_9BACT</name>
<feature type="signal peptide" evidence="1">
    <location>
        <begin position="1"/>
        <end position="24"/>
    </location>
</feature>
<accession>A0ABS3CL43</accession>
<reference evidence="2 3" key="1">
    <citation type="submission" date="2021-03" db="EMBL/GenBank/DDBJ databases">
        <title>novel species isolated from a fishpond in China.</title>
        <authorList>
            <person name="Lu H."/>
            <person name="Cai Z."/>
        </authorList>
    </citation>
    <scope>NUCLEOTIDE SEQUENCE [LARGE SCALE GENOMIC DNA]</scope>
    <source>
        <strain evidence="2 3">YJ13C</strain>
    </source>
</reference>
<proteinExistence type="predicted"/>
<feature type="chain" id="PRO_5045520416" description="NVEALA protein" evidence="1">
    <location>
        <begin position="25"/>
        <end position="77"/>
    </location>
</feature>
<protein>
    <recommendedName>
        <fullName evidence="4">NVEALA protein</fullName>
    </recommendedName>
</protein>
<sequence>MKKILISVFSFALFSFYFSLSADAGTKKRVECRTLDVNGMVLANGNRCDFGWTDCISNECPHPDGTRVEYDGPSIGD</sequence>
<dbReference type="EMBL" id="JAFKCU010000007">
    <property type="protein sequence ID" value="MBN7817792.1"/>
    <property type="molecule type" value="Genomic_DNA"/>
</dbReference>